<sequence>MLGTVLELPEGPVEELLDGLVDSEGCALARVFHEGR</sequence>
<evidence type="ECO:0000313" key="1">
    <source>
        <dbReference type="EMBL" id="CBT74511.1"/>
    </source>
</evidence>
<reference evidence="2" key="2">
    <citation type="submission" date="2010-07" db="EMBL/GenBank/DDBJ databases">
        <title>Complete genome sequence of Arthrobacter arilaitensis (strain DSM 16368 / CIP 108037 / JCM 13566 / Re117).</title>
        <authorList>
            <person name="Genoscope."/>
        </authorList>
    </citation>
    <scope>NUCLEOTIDE SEQUENCE [LARGE SCALE GENOMIC DNA]</scope>
    <source>
        <strain evidence="2">DSM 16368 / CIP 108037 / IAM 15318 / JCM 13566 / Re117</strain>
    </source>
</reference>
<name>A0ABM9PTF4_GLUAR</name>
<proteinExistence type="predicted"/>
<accession>A0ABM9PTF4</accession>
<dbReference type="Proteomes" id="UP000006878">
    <property type="component" value="Chromosome"/>
</dbReference>
<reference evidence="2" key="1">
    <citation type="journal article" date="2010" name="PLoS ONE">
        <title>The Arthrobacter arilaitensis Re117 genome sequence reveals its genetic adaptation to the surface of cheese.</title>
        <authorList>
            <person name="Monnet C."/>
            <person name="Loux V."/>
            <person name="Gibrat J.F."/>
            <person name="Spinnler E."/>
            <person name="Barbe V."/>
            <person name="Vacherie B."/>
            <person name="Gavory F."/>
            <person name="Gourbeyre E."/>
            <person name="Siguier P."/>
            <person name="Chandler M."/>
            <person name="Elleuch R."/>
            <person name="Irlinger F."/>
            <person name="Vallaeys T."/>
        </authorList>
    </citation>
    <scope>NUCLEOTIDE SEQUENCE</scope>
    <source>
        <strain evidence="2">DSM 16368 / CIP 108037 / IAM 15318 / JCM 13566 / Re117</strain>
    </source>
</reference>
<keyword evidence="2" id="KW-1185">Reference proteome</keyword>
<gene>
    <name evidence="1" type="ordered locus">AARI_02760</name>
</gene>
<organism evidence="1 2">
    <name type="scientific">Glutamicibacter arilaitensis (strain DSM 16368 / CIP 108037 / IAM 15318 / JCM 13566 / NCIMB 14258 / Re117)</name>
    <name type="common">Arthrobacter arilaitensis</name>
    <dbReference type="NCBI Taxonomy" id="861360"/>
    <lineage>
        <taxon>Bacteria</taxon>
        <taxon>Bacillati</taxon>
        <taxon>Actinomycetota</taxon>
        <taxon>Actinomycetes</taxon>
        <taxon>Micrococcales</taxon>
        <taxon>Micrococcaceae</taxon>
        <taxon>Glutamicibacter</taxon>
    </lineage>
</organism>
<evidence type="ECO:0000313" key="2">
    <source>
        <dbReference type="Proteomes" id="UP000006878"/>
    </source>
</evidence>
<dbReference type="EMBL" id="FQ311875">
    <property type="protein sequence ID" value="CBT74511.1"/>
    <property type="molecule type" value="Genomic_DNA"/>
</dbReference>
<protein>
    <submittedName>
        <fullName evidence="1">Uncharacterized protein</fullName>
    </submittedName>
</protein>